<dbReference type="Proteomes" id="UP000192907">
    <property type="component" value="Unassembled WGS sequence"/>
</dbReference>
<evidence type="ECO:0000313" key="2">
    <source>
        <dbReference type="Proteomes" id="UP000192907"/>
    </source>
</evidence>
<dbReference type="EMBL" id="FWZT01000002">
    <property type="protein sequence ID" value="SME97848.1"/>
    <property type="molecule type" value="Genomic_DNA"/>
</dbReference>
<reference evidence="2" key="1">
    <citation type="submission" date="2017-04" db="EMBL/GenBank/DDBJ databases">
        <authorList>
            <person name="Varghese N."/>
            <person name="Submissions S."/>
        </authorList>
    </citation>
    <scope>NUCLEOTIDE SEQUENCE [LARGE SCALE GENOMIC DNA]</scope>
    <source>
        <strain evidence="2">RKEM611</strain>
    </source>
</reference>
<protein>
    <submittedName>
        <fullName evidence="1">Uncharacterized protein</fullName>
    </submittedName>
</protein>
<gene>
    <name evidence="1" type="ORF">SAMN06296036_102394</name>
</gene>
<organism evidence="1 2">
    <name type="scientific">Pseudobacteriovorax antillogorgiicola</name>
    <dbReference type="NCBI Taxonomy" id="1513793"/>
    <lineage>
        <taxon>Bacteria</taxon>
        <taxon>Pseudomonadati</taxon>
        <taxon>Bdellovibrionota</taxon>
        <taxon>Oligoflexia</taxon>
        <taxon>Oligoflexales</taxon>
        <taxon>Pseudobacteriovoracaceae</taxon>
        <taxon>Pseudobacteriovorax</taxon>
    </lineage>
</organism>
<dbReference type="OrthoDB" id="9802027at2"/>
<dbReference type="STRING" id="1513793.SAMN06296036_102394"/>
<sequence>MADHIRDTYHKTNFLELGYLAFRQGFFRHGRLVKVFHEAGQLVDASELSDFRPHIVRIPDFPLNVEDNLDIVRCIERLKSKSPKIMTLGLNASDVVKYAMAENRNVKELLESYKQAGLDYLGGNDFINCVSKSANAASMWFEVHELAHSIGLRSEVCLYPTPDLDYDTLCAIFHRIDQLQDQYRGFSYISFPDRGRLRMQLRLISLARLLIQNIHDFKIVLNSKNTISSQAKLGFGINLVACELSENNQLNRQNFDTIIKKSHRIPVDFVEHALNEQEAQSFNSMKLYRLKNSSNHDLDHLNEVITHSPLPAMGVSVDQASHDIEFTDFHALSIDTILSGKESIAIPTNRNIAICFGCMDDQNSVSPFGLESLKAFLKGREGQVQLVGFRGIWAFCQALKIKLEDFAPMMRDAGISVVSSSELETEASLTTSEIINLHRIFHSNNIRTVAKLELAAPYNGTDTAFWQPFLQRLLAFTSLHEDTGMVDGIIVQESSNSFISIQEYLKAVSITRIVARNIQNIITPINRLFRGVMQPKITTDREFKNVVDLLQAFGGTKLGIKNEPAGSGSPAEVYESISSS</sequence>
<dbReference type="RefSeq" id="WP_132314994.1">
    <property type="nucleotide sequence ID" value="NZ_SLZT01000002.1"/>
</dbReference>
<dbReference type="AlphaFoldDB" id="A0A1Y6B823"/>
<accession>A0A1Y6B823</accession>
<evidence type="ECO:0000313" key="1">
    <source>
        <dbReference type="EMBL" id="SME97848.1"/>
    </source>
</evidence>
<keyword evidence="2" id="KW-1185">Reference proteome</keyword>
<name>A0A1Y6B823_9BACT</name>
<proteinExistence type="predicted"/>